<dbReference type="InterPro" id="IPR051112">
    <property type="entry name" value="CWC26_splicing_factor"/>
</dbReference>
<feature type="compositionally biased region" description="Polar residues" evidence="3">
    <location>
        <begin position="455"/>
        <end position="467"/>
    </location>
</feature>
<feature type="compositionally biased region" description="Polar residues" evidence="3">
    <location>
        <begin position="192"/>
        <end position="203"/>
    </location>
</feature>
<dbReference type="PANTHER" id="PTHR31809">
    <property type="entry name" value="BUD13 HOMOLOG"/>
    <property type="match status" value="1"/>
</dbReference>
<dbReference type="GO" id="GO:0070274">
    <property type="term" value="C:RES complex"/>
    <property type="evidence" value="ECO:0007669"/>
    <property type="project" value="TreeGrafter"/>
</dbReference>
<dbReference type="Pfam" id="PF09736">
    <property type="entry name" value="Bud13"/>
    <property type="match status" value="1"/>
</dbReference>
<evidence type="ECO:0000313" key="4">
    <source>
        <dbReference type="EMBL" id="CAI9737257.1"/>
    </source>
</evidence>
<evidence type="ECO:0000256" key="2">
    <source>
        <dbReference type="ARBA" id="ARBA00014454"/>
    </source>
</evidence>
<feature type="compositionally biased region" description="Basic and acidic residues" evidence="3">
    <location>
        <begin position="147"/>
        <end position="165"/>
    </location>
</feature>
<feature type="compositionally biased region" description="Basic residues" evidence="3">
    <location>
        <begin position="131"/>
        <end position="144"/>
    </location>
</feature>
<dbReference type="GO" id="GO:0005684">
    <property type="term" value="C:U2-type spliceosomal complex"/>
    <property type="evidence" value="ECO:0007669"/>
    <property type="project" value="TreeGrafter"/>
</dbReference>
<feature type="compositionally biased region" description="Basic residues" evidence="3">
    <location>
        <begin position="302"/>
        <end position="314"/>
    </location>
</feature>
<feature type="region of interest" description="Disordered" evidence="3">
    <location>
        <begin position="99"/>
        <end position="501"/>
    </location>
</feature>
<dbReference type="GO" id="GO:0003723">
    <property type="term" value="F:RNA binding"/>
    <property type="evidence" value="ECO:0007669"/>
    <property type="project" value="TreeGrafter"/>
</dbReference>
<name>A0AA36FH00_OCTVU</name>
<protein>
    <recommendedName>
        <fullName evidence="2">BUD13 homolog</fullName>
    </recommendedName>
</protein>
<evidence type="ECO:0000313" key="5">
    <source>
        <dbReference type="Proteomes" id="UP001162480"/>
    </source>
</evidence>
<organism evidence="4 5">
    <name type="scientific">Octopus vulgaris</name>
    <name type="common">Common octopus</name>
    <dbReference type="NCBI Taxonomy" id="6645"/>
    <lineage>
        <taxon>Eukaryota</taxon>
        <taxon>Metazoa</taxon>
        <taxon>Spiralia</taxon>
        <taxon>Lophotrochozoa</taxon>
        <taxon>Mollusca</taxon>
        <taxon>Cephalopoda</taxon>
        <taxon>Coleoidea</taxon>
        <taxon>Octopodiformes</taxon>
        <taxon>Octopoda</taxon>
        <taxon>Incirrata</taxon>
        <taxon>Octopodidae</taxon>
        <taxon>Octopus</taxon>
    </lineage>
</organism>
<dbReference type="InterPro" id="IPR018609">
    <property type="entry name" value="Bud13"/>
</dbReference>
<keyword evidence="5" id="KW-1185">Reference proteome</keyword>
<feature type="compositionally biased region" description="Basic and acidic residues" evidence="3">
    <location>
        <begin position="471"/>
        <end position="501"/>
    </location>
</feature>
<gene>
    <name evidence="4" type="ORF">OCTVUL_1B024206</name>
</gene>
<feature type="compositionally biased region" description="Polar residues" evidence="3">
    <location>
        <begin position="369"/>
        <end position="380"/>
    </location>
</feature>
<feature type="region of interest" description="Disordered" evidence="3">
    <location>
        <begin position="562"/>
        <end position="586"/>
    </location>
</feature>
<feature type="compositionally biased region" description="Basic and acidic residues" evidence="3">
    <location>
        <begin position="383"/>
        <end position="395"/>
    </location>
</feature>
<dbReference type="PANTHER" id="PTHR31809:SF0">
    <property type="entry name" value="BUD13 HOMOLOG"/>
    <property type="match status" value="1"/>
</dbReference>
<reference evidence="4" key="1">
    <citation type="submission" date="2023-08" db="EMBL/GenBank/DDBJ databases">
        <authorList>
            <person name="Alioto T."/>
            <person name="Alioto T."/>
            <person name="Gomez Garrido J."/>
        </authorList>
    </citation>
    <scope>NUCLEOTIDE SEQUENCE</scope>
</reference>
<dbReference type="EMBL" id="OX597833">
    <property type="protein sequence ID" value="CAI9737257.1"/>
    <property type="molecule type" value="Genomic_DNA"/>
</dbReference>
<sequence>MASVSKSEYLKRYISEDCDKKKKKKKIKKGPRPRIFDDDVDLKSLMPDNAGNNLDDDLQENLPTVADYIDERPVLVQQLEQFQDANRWKMVANKVEDGEIISDKSDGEIEDDSHHASPKSDLSSTDSGMSLKKKQSTDRKKRYHSSNTDKDGRSLKDDLKNRSLDSSDSSDGQDDSGPERSPSRRLRHNLASDKSPTHGSASDSDQHSKHKRRSLNQSDSDQSMPRHGRHDSDSEDTLPRQSRHLSDSDHSLPRRGRHKSDSDNSLPRRGRHDSDSDQSVSRQNKLESDSDLSSSDSDQPVPRRRQYSGSRYRHLANSSHTSPKRQVDSDNSSHRKKKVMDSDSDLSPVRSSHRGSTTSPQRKRRSRPGQMSPSRYNHSSAYPKDRHATQRSHDNDDSDLSPPRHGHRHSSSASPRSADGKGRPQRTLGGTRAGLSSAAETRKEIRHMRQRENKLFQQMDTSVSGKNAETVIRDRSTGRRRDMKQELAKKEEEQKKKAEKDAKYAEWGKGLKQKAQQQQAVQDSVYEMSKPLARYKDDKDLDQMLREKIRPDDPMLAFIKKKKKPDKNVKEKPMYKGPPAPPNRYNIQPGYRWDGVDRSNGYETQLYAKIAEKKATAQMAYKWSVEEMVIRSDGVLEFRLKILAS</sequence>
<evidence type="ECO:0000256" key="1">
    <source>
        <dbReference type="ARBA" id="ARBA00011069"/>
    </source>
</evidence>
<dbReference type="AlphaFoldDB" id="A0AA36FH00"/>
<dbReference type="Proteomes" id="UP001162480">
    <property type="component" value="Chromosome 20"/>
</dbReference>
<feature type="compositionally biased region" description="Basic and acidic residues" evidence="3">
    <location>
        <begin position="99"/>
        <end position="115"/>
    </location>
</feature>
<accession>A0AA36FH00</accession>
<comment type="similarity">
    <text evidence="1">Belongs to the CWC26 family.</text>
</comment>
<dbReference type="GO" id="GO:0000398">
    <property type="term" value="P:mRNA splicing, via spliceosome"/>
    <property type="evidence" value="ECO:0007669"/>
    <property type="project" value="TreeGrafter"/>
</dbReference>
<evidence type="ECO:0000256" key="3">
    <source>
        <dbReference type="SAM" id="MobiDB-lite"/>
    </source>
</evidence>
<proteinExistence type="inferred from homology"/>